<dbReference type="Proteomes" id="UP000015104">
    <property type="component" value="Unassembled WGS sequence"/>
</dbReference>
<feature type="transmembrane region" description="Helical" evidence="1">
    <location>
        <begin position="80"/>
        <end position="98"/>
    </location>
</feature>
<evidence type="ECO:0000313" key="3">
    <source>
        <dbReference type="Proteomes" id="UP000015104"/>
    </source>
</evidence>
<feature type="transmembrane region" description="Helical" evidence="1">
    <location>
        <begin position="218"/>
        <end position="237"/>
    </location>
</feature>
<feature type="transmembrane region" description="Helical" evidence="1">
    <location>
        <begin position="334"/>
        <end position="361"/>
    </location>
</feature>
<name>T1KRP7_TETUR</name>
<reference evidence="3" key="1">
    <citation type="submission" date="2011-08" db="EMBL/GenBank/DDBJ databases">
        <authorList>
            <person name="Rombauts S."/>
        </authorList>
    </citation>
    <scope>NUCLEOTIDE SEQUENCE</scope>
    <source>
        <strain evidence="3">London</strain>
    </source>
</reference>
<keyword evidence="3" id="KW-1185">Reference proteome</keyword>
<accession>T1KRP7</accession>
<dbReference type="EnsemblMetazoa" id="tetur19g00260.1">
    <property type="protein sequence ID" value="tetur19g00260.1"/>
    <property type="gene ID" value="tetur19g00260"/>
</dbReference>
<feature type="transmembrane region" description="Helical" evidence="1">
    <location>
        <begin position="118"/>
        <end position="135"/>
    </location>
</feature>
<dbReference type="EMBL" id="CAEY01000417">
    <property type="status" value="NOT_ANNOTATED_CDS"/>
    <property type="molecule type" value="Genomic_DNA"/>
</dbReference>
<dbReference type="AlphaFoldDB" id="T1KRP7"/>
<evidence type="ECO:0000313" key="2">
    <source>
        <dbReference type="EnsemblMetazoa" id="tetur19g00260.1"/>
    </source>
</evidence>
<keyword evidence="1" id="KW-1133">Transmembrane helix</keyword>
<evidence type="ECO:0008006" key="4">
    <source>
        <dbReference type="Google" id="ProtNLM"/>
    </source>
</evidence>
<evidence type="ECO:0000256" key="1">
    <source>
        <dbReference type="SAM" id="Phobius"/>
    </source>
</evidence>
<sequence>MEIKQTMSSLRERYFFKMVETLFSYLFTILDPNSDSTVSRLVRRTERLTILFQVVRTGLNKSNSANFNAYGYRRFNRMDLIIWSLSLINIVRFTVLIFNPSDSVSFYLGDPLFRSKDHQILLIVATAAFIIMITFREWALAFEAKGKFHILTVWSVCRNSFKPNDLQLDKINVKRFRFLVYSISFIVYYFMMFVPLFMAFIFFTLLLSNSWTYKIPELAFFGILWSISTIFAISILFNSAIGQSWYLICSLSFHLFRLHHLLDLVNFAVNRSHHVILIDKDIRTFCLITIRRLNDYEVAARQLRYLFLCYFFVFSFAGDIYIFLGLIVRVYSEFFANLLAILGFTILLAIGVFGFVFGNFISKLNELTIKLHQLSAKSRLSVPTASKVLELMDRVAGPYNGIKIGDFCTLDKSFFIRFILENLSALMLFTINIGPLIQ</sequence>
<keyword evidence="1" id="KW-0812">Transmembrane</keyword>
<proteinExistence type="predicted"/>
<dbReference type="HOGENOM" id="CLU_048807_0_0_1"/>
<feature type="transmembrane region" description="Helical" evidence="1">
    <location>
        <begin position="178"/>
        <end position="206"/>
    </location>
</feature>
<keyword evidence="1" id="KW-0472">Membrane</keyword>
<reference evidence="2" key="2">
    <citation type="submission" date="2015-06" db="UniProtKB">
        <authorList>
            <consortium name="EnsemblMetazoa"/>
        </authorList>
    </citation>
    <scope>IDENTIFICATION</scope>
</reference>
<protein>
    <recommendedName>
        <fullName evidence="4">Gustatory receptor</fullName>
    </recommendedName>
</protein>
<feature type="transmembrane region" description="Helical" evidence="1">
    <location>
        <begin position="305"/>
        <end position="328"/>
    </location>
</feature>
<organism evidence="2 3">
    <name type="scientific">Tetranychus urticae</name>
    <name type="common">Two-spotted spider mite</name>
    <dbReference type="NCBI Taxonomy" id="32264"/>
    <lineage>
        <taxon>Eukaryota</taxon>
        <taxon>Metazoa</taxon>
        <taxon>Ecdysozoa</taxon>
        <taxon>Arthropoda</taxon>
        <taxon>Chelicerata</taxon>
        <taxon>Arachnida</taxon>
        <taxon>Acari</taxon>
        <taxon>Acariformes</taxon>
        <taxon>Trombidiformes</taxon>
        <taxon>Prostigmata</taxon>
        <taxon>Eleutherengona</taxon>
        <taxon>Raphignathae</taxon>
        <taxon>Tetranychoidea</taxon>
        <taxon>Tetranychidae</taxon>
        <taxon>Tetranychus</taxon>
    </lineage>
</organism>